<dbReference type="Proteomes" id="UP000677913">
    <property type="component" value="Unassembled WGS sequence"/>
</dbReference>
<dbReference type="InterPro" id="IPR021667">
    <property type="entry name" value="HapK"/>
</dbReference>
<gene>
    <name evidence="1" type="ORF">KGA66_16415</name>
</gene>
<keyword evidence="2" id="KW-1185">Reference proteome</keyword>
<accession>A0A8J8BC15</accession>
<evidence type="ECO:0000313" key="2">
    <source>
        <dbReference type="Proteomes" id="UP000677913"/>
    </source>
</evidence>
<dbReference type="Gene3D" id="3.30.70.100">
    <property type="match status" value="1"/>
</dbReference>
<comment type="caution">
    <text evidence="1">The sequence shown here is derived from an EMBL/GenBank/DDBJ whole genome shotgun (WGS) entry which is preliminary data.</text>
</comment>
<sequence length="105" mass="11696">MDVIIHSIRLRPGIEPERFERWVRECDYASCPQLPSVVSFSVQRVSDGDRAAADYFEIITVRDRDAFALDMKSAAFGALVDAFDQMAVVVDERAGIRIEPGYAAG</sequence>
<proteinExistence type="predicted"/>
<dbReference type="RefSeq" id="WP_211469005.1">
    <property type="nucleotide sequence ID" value="NZ_JAGSXH010000055.1"/>
</dbReference>
<protein>
    <recommendedName>
        <fullName evidence="3">RedY protein</fullName>
    </recommendedName>
</protein>
<evidence type="ECO:0000313" key="1">
    <source>
        <dbReference type="EMBL" id="MBS2964642.1"/>
    </source>
</evidence>
<organism evidence="1 2">
    <name type="scientific">Actinocrinis puniceicyclus</name>
    <dbReference type="NCBI Taxonomy" id="977794"/>
    <lineage>
        <taxon>Bacteria</taxon>
        <taxon>Bacillati</taxon>
        <taxon>Actinomycetota</taxon>
        <taxon>Actinomycetes</taxon>
        <taxon>Catenulisporales</taxon>
        <taxon>Actinospicaceae</taxon>
        <taxon>Actinocrinis</taxon>
    </lineage>
</organism>
<evidence type="ECO:0008006" key="3">
    <source>
        <dbReference type="Google" id="ProtNLM"/>
    </source>
</evidence>
<reference evidence="1" key="1">
    <citation type="submission" date="2021-04" db="EMBL/GenBank/DDBJ databases">
        <title>Genome based classification of Actinospica acidithermotolerans sp. nov., an actinobacterium isolated from an Indonesian hot spring.</title>
        <authorList>
            <person name="Kusuma A.B."/>
            <person name="Putra K.E."/>
            <person name="Nafisah S."/>
            <person name="Loh J."/>
            <person name="Nouioui I."/>
            <person name="Goodfellow M."/>
        </authorList>
    </citation>
    <scope>NUCLEOTIDE SEQUENCE</scope>
    <source>
        <strain evidence="1">DSM 45618</strain>
    </source>
</reference>
<dbReference type="EMBL" id="JAGSXH010000055">
    <property type="protein sequence ID" value="MBS2964642.1"/>
    <property type="molecule type" value="Genomic_DNA"/>
</dbReference>
<dbReference type="AlphaFoldDB" id="A0A8J8BC15"/>
<name>A0A8J8BC15_9ACTN</name>
<dbReference type="Pfam" id="PF11639">
    <property type="entry name" value="HapK"/>
    <property type="match status" value="1"/>
</dbReference>